<reference evidence="2 3" key="1">
    <citation type="journal article" date="2021" name="BMC Genomics">
        <title>Datura genome reveals duplications of psychoactive alkaloid biosynthetic genes and high mutation rate following tissue culture.</title>
        <authorList>
            <person name="Rajewski A."/>
            <person name="Carter-House D."/>
            <person name="Stajich J."/>
            <person name="Litt A."/>
        </authorList>
    </citation>
    <scope>NUCLEOTIDE SEQUENCE [LARGE SCALE GENOMIC DNA]</scope>
    <source>
        <strain evidence="2">AR-01</strain>
    </source>
</reference>
<proteinExistence type="predicted"/>
<organism evidence="2 3">
    <name type="scientific">Datura stramonium</name>
    <name type="common">Jimsonweed</name>
    <name type="synonym">Common thornapple</name>
    <dbReference type="NCBI Taxonomy" id="4076"/>
    <lineage>
        <taxon>Eukaryota</taxon>
        <taxon>Viridiplantae</taxon>
        <taxon>Streptophyta</taxon>
        <taxon>Embryophyta</taxon>
        <taxon>Tracheophyta</taxon>
        <taxon>Spermatophyta</taxon>
        <taxon>Magnoliopsida</taxon>
        <taxon>eudicotyledons</taxon>
        <taxon>Gunneridae</taxon>
        <taxon>Pentapetalae</taxon>
        <taxon>asterids</taxon>
        <taxon>lamiids</taxon>
        <taxon>Solanales</taxon>
        <taxon>Solanaceae</taxon>
        <taxon>Solanoideae</taxon>
        <taxon>Datureae</taxon>
        <taxon>Datura</taxon>
    </lineage>
</organism>
<accession>A0ABS8S9G2</accession>
<evidence type="ECO:0000313" key="3">
    <source>
        <dbReference type="Proteomes" id="UP000823775"/>
    </source>
</evidence>
<gene>
    <name evidence="2" type="ORF">HAX54_028235</name>
</gene>
<sequence length="468" mass="53740">MWSLQASFHHYTNIASALPSLARRIVREEIHWGETVVFEAFCEVWCPKTNTVLSSVGELSISLWDLYILGGLPIRGSLYEEVIPEAMELTGTDAKDQRYTPRVCEYLFAAFHYLQESQSDNSIVSLRKWIGFWYKKPLKYENAPLRREKKTAHLKSTHNPSGIIPETSKWSRDEEGVFHKLGMRPFATTLSAPRDRVRAILSSDLKKHPTVAVSVFDGKKVFLSYRNIFISKLWTVIRGKLSRSDVDCASSLKEEVQVTLDEIDDKDVDVSPLMKLLKSFFELAALYDEARSTLHYKDMEATRKEFSITAGERLSNAMLEEHEKIEKVSSIHQSLSKVKEKIEKLHRKEKDLEILLAATEKEVEETKLGVSTAEKNFDACNDDDEAHSQYPGIDNTHPRTLLSRPSIFLLGLCDEPGCYICITMERRLRRPHLKRSVEVDLHSEVQFFIWSMFLRSGQGPAYHPVKRV</sequence>
<keyword evidence="1" id="KW-0175">Coiled coil</keyword>
<evidence type="ECO:0000256" key="1">
    <source>
        <dbReference type="SAM" id="Coils"/>
    </source>
</evidence>
<evidence type="ECO:0008006" key="4">
    <source>
        <dbReference type="Google" id="ProtNLM"/>
    </source>
</evidence>
<name>A0ABS8S9G2_DATST</name>
<comment type="caution">
    <text evidence="2">The sequence shown here is derived from an EMBL/GenBank/DDBJ whole genome shotgun (WGS) entry which is preliminary data.</text>
</comment>
<evidence type="ECO:0000313" key="2">
    <source>
        <dbReference type="EMBL" id="MCD7455463.1"/>
    </source>
</evidence>
<keyword evidence="3" id="KW-1185">Reference proteome</keyword>
<protein>
    <recommendedName>
        <fullName evidence="4">Aminotransferase-like plant mobile domain-containing protein</fullName>
    </recommendedName>
</protein>
<dbReference type="Proteomes" id="UP000823775">
    <property type="component" value="Unassembled WGS sequence"/>
</dbReference>
<feature type="coiled-coil region" evidence="1">
    <location>
        <begin position="335"/>
        <end position="376"/>
    </location>
</feature>
<dbReference type="EMBL" id="JACEIK010000346">
    <property type="protein sequence ID" value="MCD7455463.1"/>
    <property type="molecule type" value="Genomic_DNA"/>
</dbReference>